<reference evidence="2" key="1">
    <citation type="journal article" date="2014" name="Int. J. Syst. Evol. Microbiol.">
        <title>Complete genome sequence of Corynebacterium casei LMG S-19264T (=DSM 44701T), isolated from a smear-ripened cheese.</title>
        <authorList>
            <consortium name="US DOE Joint Genome Institute (JGI-PGF)"/>
            <person name="Walter F."/>
            <person name="Albersmeier A."/>
            <person name="Kalinowski J."/>
            <person name="Ruckert C."/>
        </authorList>
    </citation>
    <scope>NUCLEOTIDE SEQUENCE</scope>
    <source>
        <strain evidence="2">NBRC 108769</strain>
    </source>
</reference>
<comment type="caution">
    <text evidence="2">The sequence shown here is derived from an EMBL/GenBank/DDBJ whole genome shotgun (WGS) entry which is preliminary data.</text>
</comment>
<reference evidence="2" key="2">
    <citation type="submission" date="2023-01" db="EMBL/GenBank/DDBJ databases">
        <title>Draft genome sequence of Portibacter lacus strain NBRC 108769.</title>
        <authorList>
            <person name="Sun Q."/>
            <person name="Mori K."/>
        </authorList>
    </citation>
    <scope>NUCLEOTIDE SEQUENCE</scope>
    <source>
        <strain evidence="2">NBRC 108769</strain>
    </source>
</reference>
<organism evidence="2 3">
    <name type="scientific">Portibacter lacus</name>
    <dbReference type="NCBI Taxonomy" id="1099794"/>
    <lineage>
        <taxon>Bacteria</taxon>
        <taxon>Pseudomonadati</taxon>
        <taxon>Bacteroidota</taxon>
        <taxon>Saprospiria</taxon>
        <taxon>Saprospirales</taxon>
        <taxon>Haliscomenobacteraceae</taxon>
        <taxon>Portibacter</taxon>
    </lineage>
</organism>
<dbReference type="SUPFAM" id="SSF56219">
    <property type="entry name" value="DNase I-like"/>
    <property type="match status" value="1"/>
</dbReference>
<dbReference type="InterPro" id="IPR005135">
    <property type="entry name" value="Endo/exonuclease/phosphatase"/>
</dbReference>
<dbReference type="Proteomes" id="UP001156666">
    <property type="component" value="Unassembled WGS sequence"/>
</dbReference>
<sequence length="280" mass="31575">MHIFQRLSCLIVFVSLSISIFGQSLKIVSWNLKDFGQSRDDVEIELIAKEIRNADIVAIQEVVAKHPGGAQAVARLADQLNRTGAKWDYRISDPTQSSSPYKSERYAFLWKTSKVTITGGAPKLISSLSSIVEREPFLIQFKTKSKEVITLLNYHSCTHTKFYPERAEIKAISNWLLNQTFHNVIWCGDMNLVIDDIAFEKILSSGYTSVLSGQKTSLKMKCTEGNYLSRAEDNVLYNLSTLNYKGGKVLDFVSKGDCEDVTWKRTSYSDHLSIEIEVGI</sequence>
<dbReference type="Gene3D" id="3.60.10.10">
    <property type="entry name" value="Endonuclease/exonuclease/phosphatase"/>
    <property type="match status" value="1"/>
</dbReference>
<dbReference type="PANTHER" id="PTHR11371:SF31">
    <property type="entry name" value="EXTRACELLULAR NUCLEASE"/>
    <property type="match status" value="1"/>
</dbReference>
<dbReference type="InterPro" id="IPR036691">
    <property type="entry name" value="Endo/exonu/phosph_ase_sf"/>
</dbReference>
<accession>A0AA37SM30</accession>
<proteinExistence type="predicted"/>
<protein>
    <recommendedName>
        <fullName evidence="1">Endonuclease/exonuclease/phosphatase domain-containing protein</fullName>
    </recommendedName>
</protein>
<name>A0AA37SM30_9BACT</name>
<feature type="domain" description="Endonuclease/exonuclease/phosphatase" evidence="1">
    <location>
        <begin position="29"/>
        <end position="215"/>
    </location>
</feature>
<dbReference type="AlphaFoldDB" id="A0AA37SM30"/>
<evidence type="ECO:0000313" key="2">
    <source>
        <dbReference type="EMBL" id="GLR15877.1"/>
    </source>
</evidence>
<keyword evidence="3" id="KW-1185">Reference proteome</keyword>
<dbReference type="Pfam" id="PF03372">
    <property type="entry name" value="Exo_endo_phos"/>
    <property type="match status" value="1"/>
</dbReference>
<dbReference type="GO" id="GO:0003824">
    <property type="term" value="F:catalytic activity"/>
    <property type="evidence" value="ECO:0007669"/>
    <property type="project" value="InterPro"/>
</dbReference>
<dbReference type="RefSeq" id="WP_235294544.1">
    <property type="nucleotide sequence ID" value="NZ_BSOH01000001.1"/>
</dbReference>
<dbReference type="PANTHER" id="PTHR11371">
    <property type="entry name" value="DEOXYRIBONUCLEASE"/>
    <property type="match status" value="1"/>
</dbReference>
<evidence type="ECO:0000313" key="3">
    <source>
        <dbReference type="Proteomes" id="UP001156666"/>
    </source>
</evidence>
<dbReference type="EMBL" id="BSOH01000001">
    <property type="protein sequence ID" value="GLR15877.1"/>
    <property type="molecule type" value="Genomic_DNA"/>
</dbReference>
<evidence type="ECO:0000259" key="1">
    <source>
        <dbReference type="Pfam" id="PF03372"/>
    </source>
</evidence>
<gene>
    <name evidence="2" type="ORF">GCM10007940_04920</name>
</gene>
<dbReference type="CDD" id="cd10283">
    <property type="entry name" value="MnuA_DNase1-like"/>
    <property type="match status" value="1"/>
</dbReference>